<organism evidence="2 3">
    <name type="scientific">Musa troglodytarum</name>
    <name type="common">fe'i banana</name>
    <dbReference type="NCBI Taxonomy" id="320322"/>
    <lineage>
        <taxon>Eukaryota</taxon>
        <taxon>Viridiplantae</taxon>
        <taxon>Streptophyta</taxon>
        <taxon>Embryophyta</taxon>
        <taxon>Tracheophyta</taxon>
        <taxon>Spermatophyta</taxon>
        <taxon>Magnoliopsida</taxon>
        <taxon>Liliopsida</taxon>
        <taxon>Zingiberales</taxon>
        <taxon>Musaceae</taxon>
        <taxon>Musa</taxon>
    </lineage>
</organism>
<dbReference type="Gene3D" id="1.25.40.10">
    <property type="entry name" value="Tetratricopeptide repeat domain"/>
    <property type="match status" value="1"/>
</dbReference>
<dbReference type="GO" id="GO:0009451">
    <property type="term" value="P:RNA modification"/>
    <property type="evidence" value="ECO:0007669"/>
    <property type="project" value="InterPro"/>
</dbReference>
<dbReference type="Proteomes" id="UP001055439">
    <property type="component" value="Chromosome 1"/>
</dbReference>
<evidence type="ECO:0000313" key="2">
    <source>
        <dbReference type="EMBL" id="URD73832.1"/>
    </source>
</evidence>
<dbReference type="AlphaFoldDB" id="A0A9E7JB08"/>
<protein>
    <recommendedName>
        <fullName evidence="4">Pentatricopeptide repeat-containing protein</fullName>
    </recommendedName>
</protein>
<dbReference type="EMBL" id="CP097502">
    <property type="protein sequence ID" value="URD73832.1"/>
    <property type="molecule type" value="Genomic_DNA"/>
</dbReference>
<reference evidence="2" key="1">
    <citation type="submission" date="2022-05" db="EMBL/GenBank/DDBJ databases">
        <title>The Musa troglodytarum L. genome provides insights into the mechanism of non-climacteric behaviour and enrichment of carotenoids.</title>
        <authorList>
            <person name="Wang J."/>
        </authorList>
    </citation>
    <scope>NUCLEOTIDE SEQUENCE</scope>
    <source>
        <tissue evidence="2">Leaf</tissue>
    </source>
</reference>
<sequence>MDWCSDSWLCCEGRIREGPRSVSAHLGLLRVGKQVHGHIVALGTGEYGSLCSGDNAVPWSALNDMYCKCSNVMEARHVACCNSMIIGYIRNGSLEEAHRFFDGMTNYVQQELPQEGLVGFAGVFDREDGLVQRNGYTLAIALEACSCLAALPTG</sequence>
<evidence type="ECO:0000256" key="1">
    <source>
        <dbReference type="ARBA" id="ARBA00022737"/>
    </source>
</evidence>
<dbReference type="OrthoDB" id="749902at2759"/>
<gene>
    <name evidence="2" type="ORF">MUK42_34442</name>
</gene>
<keyword evidence="3" id="KW-1185">Reference proteome</keyword>
<accession>A0A9E7JB08</accession>
<dbReference type="InterPro" id="IPR002885">
    <property type="entry name" value="PPR_rpt"/>
</dbReference>
<proteinExistence type="predicted"/>
<dbReference type="GO" id="GO:0003723">
    <property type="term" value="F:RNA binding"/>
    <property type="evidence" value="ECO:0007669"/>
    <property type="project" value="InterPro"/>
</dbReference>
<dbReference type="Pfam" id="PF01535">
    <property type="entry name" value="PPR"/>
    <property type="match status" value="1"/>
</dbReference>
<dbReference type="PANTHER" id="PTHR47926:SF477">
    <property type="entry name" value="PENTATRICOPEPTIDE REPEAT-CONTAINING PROTEIN"/>
    <property type="match status" value="1"/>
</dbReference>
<dbReference type="NCBIfam" id="TIGR00756">
    <property type="entry name" value="PPR"/>
    <property type="match status" value="1"/>
</dbReference>
<dbReference type="InterPro" id="IPR011990">
    <property type="entry name" value="TPR-like_helical_dom_sf"/>
</dbReference>
<evidence type="ECO:0000313" key="3">
    <source>
        <dbReference type="Proteomes" id="UP001055439"/>
    </source>
</evidence>
<evidence type="ECO:0008006" key="4">
    <source>
        <dbReference type="Google" id="ProtNLM"/>
    </source>
</evidence>
<dbReference type="PANTHER" id="PTHR47926">
    <property type="entry name" value="PENTATRICOPEPTIDE REPEAT-CONTAINING PROTEIN"/>
    <property type="match status" value="1"/>
</dbReference>
<name>A0A9E7JB08_9LILI</name>
<dbReference type="InterPro" id="IPR046960">
    <property type="entry name" value="PPR_At4g14850-like_plant"/>
</dbReference>
<keyword evidence="1" id="KW-0677">Repeat</keyword>